<dbReference type="PROSITE" id="PS51257">
    <property type="entry name" value="PROKAR_LIPOPROTEIN"/>
    <property type="match status" value="1"/>
</dbReference>
<dbReference type="eggNOG" id="COG2755">
    <property type="taxonomic scope" value="Bacteria"/>
</dbReference>
<keyword evidence="2" id="KW-0378">Hydrolase</keyword>
<comment type="similarity">
    <text evidence="1">Belongs to the 'GDSL' lipolytic enzyme family.</text>
</comment>
<dbReference type="AlphaFoldDB" id="X5D7F6"/>
<dbReference type="InterPro" id="IPR037459">
    <property type="entry name" value="RhgT-like"/>
</dbReference>
<dbReference type="EMBL" id="CP007451">
    <property type="protein sequence ID" value="AHW58603.1"/>
    <property type="molecule type" value="Genomic_DNA"/>
</dbReference>
<dbReference type="OrthoDB" id="9804686at2"/>
<dbReference type="Proteomes" id="UP000181981">
    <property type="component" value="Unassembled WGS sequence"/>
</dbReference>
<dbReference type="RefSeq" id="WP_038554374.1">
    <property type="nucleotide sequence ID" value="NZ_FOHT01000010.1"/>
</dbReference>
<evidence type="ECO:0000313" key="8">
    <source>
        <dbReference type="Proteomes" id="UP000181981"/>
    </source>
</evidence>
<organism evidence="6 8">
    <name type="scientific">Draconibacterium orientale</name>
    <dbReference type="NCBI Taxonomy" id="1168034"/>
    <lineage>
        <taxon>Bacteria</taxon>
        <taxon>Pseudomonadati</taxon>
        <taxon>Bacteroidota</taxon>
        <taxon>Bacteroidia</taxon>
        <taxon>Marinilabiliales</taxon>
        <taxon>Prolixibacteraceae</taxon>
        <taxon>Draconibacterium</taxon>
    </lineage>
</organism>
<reference evidence="6 8" key="2">
    <citation type="submission" date="2016-10" db="EMBL/GenBank/DDBJ databases">
        <authorList>
            <person name="de Groot N.N."/>
        </authorList>
    </citation>
    <scope>NUCLEOTIDE SEQUENCE [LARGE SCALE GENOMIC DNA]</scope>
    <source>
        <strain evidence="6 8">DSM 25947</strain>
    </source>
</reference>
<feature type="chain" id="PRO_5010514871" evidence="3">
    <location>
        <begin position="20"/>
        <end position="245"/>
    </location>
</feature>
<proteinExistence type="inferred from homology"/>
<keyword evidence="7" id="KW-1185">Reference proteome</keyword>
<dbReference type="KEGG" id="dori:FH5T_00830"/>
<feature type="domain" description="SGNH hydrolase-type esterase" evidence="4">
    <location>
        <begin position="28"/>
        <end position="222"/>
    </location>
</feature>
<dbReference type="CDD" id="cd01821">
    <property type="entry name" value="Rhamnogalacturan_acetylesterase_like"/>
    <property type="match status" value="1"/>
</dbReference>
<dbReference type="PANTHER" id="PTHR43695">
    <property type="entry name" value="PUTATIVE (AFU_ORTHOLOGUE AFUA_2G17250)-RELATED"/>
    <property type="match status" value="1"/>
</dbReference>
<dbReference type="Proteomes" id="UP000023772">
    <property type="component" value="Chromosome"/>
</dbReference>
<dbReference type="HOGENOM" id="CLU_065859_2_0_10"/>
<evidence type="ECO:0000256" key="2">
    <source>
        <dbReference type="ARBA" id="ARBA00022801"/>
    </source>
</evidence>
<accession>X5D7F6</accession>
<dbReference type="Pfam" id="PF13472">
    <property type="entry name" value="Lipase_GDSL_2"/>
    <property type="match status" value="1"/>
</dbReference>
<sequence length="245" mass="27914">MKRLFYFCVLILIFFSACQKPKQFSIYCVGDSTMANKEADAFPETGWCMVLDEYLTPNVAVKNHARNGRSSKSFIDEGRWQTVLDSLQAGDYVFIQFGHNDQKAYDSTRYTTPFGSYTENLSKFINESREKGAIPVLFTSIVRRKFGENGKLNDTHGDYPVATRKVADLLDVPLIDLQKITEEWVNSLGDEASKQMYLWTDITNERHPEPRKDDTHLSQKGAHKVAQLATEALKENIPELATNLK</sequence>
<evidence type="ECO:0000313" key="5">
    <source>
        <dbReference type="EMBL" id="AHW58603.1"/>
    </source>
</evidence>
<gene>
    <name evidence="5" type="ORF">FH5T_00830</name>
    <name evidence="6" type="ORF">SAMN05444285_11054</name>
</gene>
<evidence type="ECO:0000313" key="7">
    <source>
        <dbReference type="Proteomes" id="UP000023772"/>
    </source>
</evidence>
<dbReference type="PANTHER" id="PTHR43695:SF1">
    <property type="entry name" value="RHAMNOGALACTURONAN ACETYLESTERASE"/>
    <property type="match status" value="1"/>
</dbReference>
<feature type="signal peptide" evidence="3">
    <location>
        <begin position="1"/>
        <end position="19"/>
    </location>
</feature>
<dbReference type="InterPro" id="IPR036514">
    <property type="entry name" value="SGNH_hydro_sf"/>
</dbReference>
<dbReference type="EMBL" id="FOHT01000010">
    <property type="protein sequence ID" value="SET31556.1"/>
    <property type="molecule type" value="Genomic_DNA"/>
</dbReference>
<reference evidence="5 7" key="1">
    <citation type="submission" date="2014-03" db="EMBL/GenBank/DDBJ databases">
        <title>Complete genome sequence of a deeply braunched marine Bacteroidia bacterium Draconibacterium orientale type strain FH5T.</title>
        <authorList>
            <person name="Li X."/>
            <person name="Wang X."/>
            <person name="Xie Z."/>
            <person name="Du Z."/>
            <person name="Chen G."/>
        </authorList>
    </citation>
    <scope>NUCLEOTIDE SEQUENCE [LARGE SCALE GENOMIC DNA]</scope>
    <source>
        <strain evidence="5 7">FH5</strain>
    </source>
</reference>
<evidence type="ECO:0000259" key="4">
    <source>
        <dbReference type="Pfam" id="PF13472"/>
    </source>
</evidence>
<evidence type="ECO:0000256" key="3">
    <source>
        <dbReference type="SAM" id="SignalP"/>
    </source>
</evidence>
<dbReference type="GO" id="GO:0016788">
    <property type="term" value="F:hydrolase activity, acting on ester bonds"/>
    <property type="evidence" value="ECO:0007669"/>
    <property type="project" value="UniProtKB-ARBA"/>
</dbReference>
<evidence type="ECO:0000256" key="1">
    <source>
        <dbReference type="ARBA" id="ARBA00008668"/>
    </source>
</evidence>
<dbReference type="InterPro" id="IPR013830">
    <property type="entry name" value="SGNH_hydro"/>
</dbReference>
<evidence type="ECO:0000313" key="6">
    <source>
        <dbReference type="EMBL" id="SET31556.1"/>
    </source>
</evidence>
<dbReference type="Gene3D" id="3.40.50.1110">
    <property type="entry name" value="SGNH hydrolase"/>
    <property type="match status" value="1"/>
</dbReference>
<dbReference type="STRING" id="1168034.FH5T_00830"/>
<protein>
    <submittedName>
        <fullName evidence="5">Carbohydrate esterase</fullName>
    </submittedName>
    <submittedName>
        <fullName evidence="6">Pectinesterase</fullName>
    </submittedName>
</protein>
<name>X5D7F6_9BACT</name>
<keyword evidence="3" id="KW-0732">Signal</keyword>
<dbReference type="SUPFAM" id="SSF52266">
    <property type="entry name" value="SGNH hydrolase"/>
    <property type="match status" value="1"/>
</dbReference>